<name>A0ABS3X163_9ACTN</name>
<feature type="region of interest" description="Disordered" evidence="1">
    <location>
        <begin position="98"/>
        <end position="163"/>
    </location>
</feature>
<evidence type="ECO:0008006" key="5">
    <source>
        <dbReference type="Google" id="ProtNLM"/>
    </source>
</evidence>
<evidence type="ECO:0000256" key="2">
    <source>
        <dbReference type="SAM" id="Phobius"/>
    </source>
</evidence>
<feature type="compositionally biased region" description="Basic and acidic residues" evidence="1">
    <location>
        <begin position="128"/>
        <end position="157"/>
    </location>
</feature>
<evidence type="ECO:0000313" key="4">
    <source>
        <dbReference type="Proteomes" id="UP001518976"/>
    </source>
</evidence>
<gene>
    <name evidence="3" type="ORF">JW592_27215</name>
</gene>
<evidence type="ECO:0000256" key="1">
    <source>
        <dbReference type="SAM" id="MobiDB-lite"/>
    </source>
</evidence>
<comment type="caution">
    <text evidence="3">The sequence shown here is derived from an EMBL/GenBank/DDBJ whole genome shotgun (WGS) entry which is preliminary data.</text>
</comment>
<dbReference type="EMBL" id="JAFFZN010000031">
    <property type="protein sequence ID" value="MBO8189119.1"/>
    <property type="molecule type" value="Genomic_DNA"/>
</dbReference>
<protein>
    <recommendedName>
        <fullName evidence="5">Cellulose synthase</fullName>
    </recommendedName>
</protein>
<feature type="transmembrane region" description="Helical" evidence="2">
    <location>
        <begin position="28"/>
        <end position="51"/>
    </location>
</feature>
<dbReference type="RefSeq" id="WP_209267891.1">
    <property type="nucleotide sequence ID" value="NZ_JAFFZN010000031.1"/>
</dbReference>
<dbReference type="Proteomes" id="UP001518976">
    <property type="component" value="Unassembled WGS sequence"/>
</dbReference>
<organism evidence="3 4">
    <name type="scientific">Streptomyces spirodelae</name>
    <dbReference type="NCBI Taxonomy" id="2812904"/>
    <lineage>
        <taxon>Bacteria</taxon>
        <taxon>Bacillati</taxon>
        <taxon>Actinomycetota</taxon>
        <taxon>Actinomycetes</taxon>
        <taxon>Kitasatosporales</taxon>
        <taxon>Streptomycetaceae</taxon>
        <taxon>Streptomyces</taxon>
    </lineage>
</organism>
<evidence type="ECO:0000313" key="3">
    <source>
        <dbReference type="EMBL" id="MBO8189119.1"/>
    </source>
</evidence>
<proteinExistence type="predicted"/>
<keyword evidence="2" id="KW-0812">Transmembrane</keyword>
<feature type="transmembrane region" description="Helical" evidence="2">
    <location>
        <begin position="72"/>
        <end position="89"/>
    </location>
</feature>
<keyword evidence="4" id="KW-1185">Reference proteome</keyword>
<accession>A0ABS3X163</accession>
<keyword evidence="2" id="KW-0472">Membrane</keyword>
<feature type="compositionally biased region" description="Low complexity" evidence="1">
    <location>
        <begin position="98"/>
        <end position="122"/>
    </location>
</feature>
<keyword evidence="2" id="KW-1133">Transmembrane helix</keyword>
<sequence length="174" mass="17638">MLTTTVCAALSAAGLAVAFLTAWRRRFAAATRIAAVALVPVGLAMSGLVGLGGKIGRAFGSWAADLVLKPTVWGGFAVLACAVVLWIIGRAAAARTAARPARGSRAAEPAAAAPALGAASPPATQPKPRTEKARTEKSKTQKATTEKAKPGKGKSADPGEDFSDIEAILKKHGI</sequence>
<reference evidence="3 4" key="1">
    <citation type="submission" date="2021-02" db="EMBL/GenBank/DDBJ databases">
        <title>Streptomyces spirodelae sp. nov., isolated from duckweed.</title>
        <authorList>
            <person name="Saimee Y."/>
            <person name="Duangmal K."/>
        </authorList>
    </citation>
    <scope>NUCLEOTIDE SEQUENCE [LARGE SCALE GENOMIC DNA]</scope>
    <source>
        <strain evidence="3 4">DW4-2</strain>
    </source>
</reference>